<dbReference type="OrthoDB" id="2148512at2"/>
<keyword evidence="3" id="KW-1003">Cell membrane</keyword>
<organism evidence="9 10">
    <name type="scientific">Ligilactobacillus ceti DSM 22408</name>
    <dbReference type="NCBI Taxonomy" id="1122146"/>
    <lineage>
        <taxon>Bacteria</taxon>
        <taxon>Bacillati</taxon>
        <taxon>Bacillota</taxon>
        <taxon>Bacilli</taxon>
        <taxon>Lactobacillales</taxon>
        <taxon>Lactobacillaceae</taxon>
        <taxon>Ligilactobacillus</taxon>
    </lineage>
</organism>
<dbReference type="PATRIC" id="fig|1122146.4.peg.978"/>
<feature type="transmembrane region" description="Helical" evidence="8">
    <location>
        <begin position="144"/>
        <end position="162"/>
    </location>
</feature>
<keyword evidence="6 8" id="KW-1133">Transmembrane helix</keyword>
<dbReference type="Pfam" id="PF04093">
    <property type="entry name" value="MreD"/>
    <property type="match status" value="1"/>
</dbReference>
<dbReference type="InterPro" id="IPR007227">
    <property type="entry name" value="Cell_shape_determining_MreD"/>
</dbReference>
<keyword evidence="7 8" id="KW-0472">Membrane</keyword>
<sequence>MKFIKMKYLFPIGLFLALFLDGSLTLAFDQYFFTPFIAIESRLVLLWLIMAVCYSEVEHILLWSGFVGAIFDIYYLGVMGIFILIFPLIVYLTREIMQFLNRSFIVVLLVYLIDITVVTILFYWVNSLIGFTSVSVTEFISRTLGPTLVYNLLWFVLLYYPLERLFEDVQ</sequence>
<comment type="similarity">
    <text evidence="2">Belongs to the MreD family.</text>
</comment>
<feature type="transmembrane region" description="Helical" evidence="8">
    <location>
        <begin position="104"/>
        <end position="124"/>
    </location>
</feature>
<comment type="caution">
    <text evidence="9">The sequence shown here is derived from an EMBL/GenBank/DDBJ whole genome shotgun (WGS) entry which is preliminary data.</text>
</comment>
<dbReference type="GO" id="GO:0008360">
    <property type="term" value="P:regulation of cell shape"/>
    <property type="evidence" value="ECO:0007669"/>
    <property type="project" value="UniProtKB-KW"/>
</dbReference>
<dbReference type="GO" id="GO:0005886">
    <property type="term" value="C:plasma membrane"/>
    <property type="evidence" value="ECO:0007669"/>
    <property type="project" value="UniProtKB-SubCell"/>
</dbReference>
<comment type="subcellular location">
    <subcellularLocation>
        <location evidence="1">Cell membrane</location>
        <topology evidence="1">Multi-pass membrane protein</topology>
    </subcellularLocation>
</comment>
<dbReference type="Proteomes" id="UP000051500">
    <property type="component" value="Unassembled WGS sequence"/>
</dbReference>
<accession>A0A0R2KPY8</accession>
<reference evidence="9 10" key="1">
    <citation type="journal article" date="2015" name="Genome Announc.">
        <title>Expanding the biotechnology potential of lactobacilli through comparative genomics of 213 strains and associated genera.</title>
        <authorList>
            <person name="Sun Z."/>
            <person name="Harris H.M."/>
            <person name="McCann A."/>
            <person name="Guo C."/>
            <person name="Argimon S."/>
            <person name="Zhang W."/>
            <person name="Yang X."/>
            <person name="Jeffery I.B."/>
            <person name="Cooney J.C."/>
            <person name="Kagawa T.F."/>
            <person name="Liu W."/>
            <person name="Song Y."/>
            <person name="Salvetti E."/>
            <person name="Wrobel A."/>
            <person name="Rasinkangas P."/>
            <person name="Parkhill J."/>
            <person name="Rea M.C."/>
            <person name="O'Sullivan O."/>
            <person name="Ritari J."/>
            <person name="Douillard F.P."/>
            <person name="Paul Ross R."/>
            <person name="Yang R."/>
            <person name="Briner A.E."/>
            <person name="Felis G.E."/>
            <person name="de Vos W.M."/>
            <person name="Barrangou R."/>
            <person name="Klaenhammer T.R."/>
            <person name="Caufield P.W."/>
            <person name="Cui Y."/>
            <person name="Zhang H."/>
            <person name="O'Toole P.W."/>
        </authorList>
    </citation>
    <scope>NUCLEOTIDE SEQUENCE [LARGE SCALE GENOMIC DNA]</scope>
    <source>
        <strain evidence="9 10">DSM 22408</strain>
    </source>
</reference>
<evidence type="ECO:0000313" key="10">
    <source>
        <dbReference type="Proteomes" id="UP000051500"/>
    </source>
</evidence>
<keyword evidence="10" id="KW-1185">Reference proteome</keyword>
<evidence type="ECO:0000256" key="2">
    <source>
        <dbReference type="ARBA" id="ARBA00007776"/>
    </source>
</evidence>
<evidence type="ECO:0000256" key="7">
    <source>
        <dbReference type="ARBA" id="ARBA00023136"/>
    </source>
</evidence>
<evidence type="ECO:0000313" key="9">
    <source>
        <dbReference type="EMBL" id="KRN88972.1"/>
    </source>
</evidence>
<dbReference type="EMBL" id="JQBZ01000025">
    <property type="protein sequence ID" value="KRN88972.1"/>
    <property type="molecule type" value="Genomic_DNA"/>
</dbReference>
<evidence type="ECO:0000256" key="4">
    <source>
        <dbReference type="ARBA" id="ARBA00022692"/>
    </source>
</evidence>
<protein>
    <submittedName>
        <fullName evidence="9">Rod shape-determining protein mred</fullName>
    </submittedName>
</protein>
<keyword evidence="4 8" id="KW-0812">Transmembrane</keyword>
<dbReference type="STRING" id="1122146.IV53_GL000943"/>
<dbReference type="eggNOG" id="COG2891">
    <property type="taxonomic scope" value="Bacteria"/>
</dbReference>
<evidence type="ECO:0000256" key="3">
    <source>
        <dbReference type="ARBA" id="ARBA00022475"/>
    </source>
</evidence>
<evidence type="ECO:0000256" key="6">
    <source>
        <dbReference type="ARBA" id="ARBA00022989"/>
    </source>
</evidence>
<name>A0A0R2KPY8_9LACO</name>
<proteinExistence type="inferred from homology"/>
<dbReference type="AlphaFoldDB" id="A0A0R2KPY8"/>
<feature type="transmembrane region" description="Helical" evidence="8">
    <location>
        <begin position="73"/>
        <end position="92"/>
    </location>
</feature>
<evidence type="ECO:0000256" key="5">
    <source>
        <dbReference type="ARBA" id="ARBA00022960"/>
    </source>
</evidence>
<gene>
    <name evidence="9" type="ORF">IV53_GL000943</name>
</gene>
<evidence type="ECO:0000256" key="1">
    <source>
        <dbReference type="ARBA" id="ARBA00004651"/>
    </source>
</evidence>
<evidence type="ECO:0000256" key="8">
    <source>
        <dbReference type="SAM" id="Phobius"/>
    </source>
</evidence>
<dbReference type="NCBIfam" id="TIGR03426">
    <property type="entry name" value="shape_MreD"/>
    <property type="match status" value="1"/>
</dbReference>
<keyword evidence="5" id="KW-0133">Cell shape</keyword>
<dbReference type="RefSeq" id="WP_027107375.1">
    <property type="nucleotide sequence ID" value="NZ_JQBZ01000025.1"/>
</dbReference>